<dbReference type="EMBL" id="JAPDFW010000071">
    <property type="protein sequence ID" value="KAJ5073870.1"/>
    <property type="molecule type" value="Genomic_DNA"/>
</dbReference>
<accession>A0A9Q0LJX8</accession>
<organism evidence="2 3">
    <name type="scientific">Anaeramoeba ignava</name>
    <name type="common">Anaerobic marine amoeba</name>
    <dbReference type="NCBI Taxonomy" id="1746090"/>
    <lineage>
        <taxon>Eukaryota</taxon>
        <taxon>Metamonada</taxon>
        <taxon>Anaeramoebidae</taxon>
        <taxon>Anaeramoeba</taxon>
    </lineage>
</organism>
<dbReference type="Proteomes" id="UP001149090">
    <property type="component" value="Unassembled WGS sequence"/>
</dbReference>
<feature type="compositionally biased region" description="Low complexity" evidence="1">
    <location>
        <begin position="120"/>
        <end position="141"/>
    </location>
</feature>
<name>A0A9Q0LJX8_ANAIG</name>
<evidence type="ECO:0000313" key="3">
    <source>
        <dbReference type="Proteomes" id="UP001149090"/>
    </source>
</evidence>
<feature type="region of interest" description="Disordered" evidence="1">
    <location>
        <begin position="116"/>
        <end position="141"/>
    </location>
</feature>
<evidence type="ECO:0000313" key="2">
    <source>
        <dbReference type="EMBL" id="KAJ5073870.1"/>
    </source>
</evidence>
<sequence length="141" mass="16972">MNKHKNVFEIFTEELNTIFEPLIKKKLKKNLKKQLKKELYNSEILNEYMKKLLRTRKELERIVRVLFAINDRLDKLSNLIQKNDLKHSDFLNSQKNTLNDLIDLSNENIIQIPKKENKNQNENQNQNKNLNQNENLNQNQN</sequence>
<dbReference type="AlphaFoldDB" id="A0A9Q0LJX8"/>
<comment type="caution">
    <text evidence="2">The sequence shown here is derived from an EMBL/GenBank/DDBJ whole genome shotgun (WGS) entry which is preliminary data.</text>
</comment>
<protein>
    <submittedName>
        <fullName evidence="2">Uncharacterized protein</fullName>
    </submittedName>
</protein>
<keyword evidence="3" id="KW-1185">Reference proteome</keyword>
<evidence type="ECO:0000256" key="1">
    <source>
        <dbReference type="SAM" id="MobiDB-lite"/>
    </source>
</evidence>
<reference evidence="2" key="1">
    <citation type="submission" date="2022-10" db="EMBL/GenBank/DDBJ databases">
        <title>Novel sulphate-reducing endosymbionts in the free-living metamonad Anaeramoeba.</title>
        <authorList>
            <person name="Jerlstrom-Hultqvist J."/>
            <person name="Cepicka I."/>
            <person name="Gallot-Lavallee L."/>
            <person name="Salas-Leiva D."/>
            <person name="Curtis B.A."/>
            <person name="Zahonova K."/>
            <person name="Pipaliya S."/>
            <person name="Dacks J."/>
            <person name="Roger A.J."/>
        </authorList>
    </citation>
    <scope>NUCLEOTIDE SEQUENCE</scope>
    <source>
        <strain evidence="2">BMAN</strain>
    </source>
</reference>
<proteinExistence type="predicted"/>
<gene>
    <name evidence="2" type="ORF">M0811_08143</name>
</gene>